<dbReference type="PANTHER" id="PTHR34825:SF1">
    <property type="entry name" value="AAA-ATPASE-LIKE DOMAIN-CONTAINING PROTEIN"/>
    <property type="match status" value="1"/>
</dbReference>
<dbReference type="Pfam" id="PF09820">
    <property type="entry name" value="AAA-ATPase_like"/>
    <property type="match status" value="1"/>
</dbReference>
<dbReference type="InterPro" id="IPR012547">
    <property type="entry name" value="PDDEXK_9"/>
</dbReference>
<dbReference type="Pfam" id="PF08011">
    <property type="entry name" value="PDDEXK_9"/>
    <property type="match status" value="1"/>
</dbReference>
<dbReference type="EMBL" id="CZAL01000025">
    <property type="protein sequence ID" value="CUP95519.1"/>
    <property type="molecule type" value="Genomic_DNA"/>
</dbReference>
<evidence type="ECO:0000259" key="1">
    <source>
        <dbReference type="Pfam" id="PF09820"/>
    </source>
</evidence>
<dbReference type="AlphaFoldDB" id="A0A174SLS4"/>
<evidence type="ECO:0000313" key="3">
    <source>
        <dbReference type="Proteomes" id="UP000095709"/>
    </source>
</evidence>
<dbReference type="PANTHER" id="PTHR34825">
    <property type="entry name" value="CONSERVED PROTEIN, WITH A WEAK D-GALACTARATE DEHYDRATASE/ALTRONATE HYDROLASE DOMAIN"/>
    <property type="match status" value="1"/>
</dbReference>
<name>A0A174SLS4_9FIRM</name>
<sequence length="569" mass="65513">MGFSQEDESEKPEAAWENPVLVIVRGIKYNESYKMLTGGICMGSYLNPGNEAFAVALNSEIYVDKTGLLTYTNKVMNTLQGYICNSRPRRFGKSITANMLTAYYSKGCSSKEMFSGLEISRAKDFEKHLNQYDVLHWDIQWCMEPAGGPERIVSYISEKTISELKEYYPHILPEEIRSLPEALSRINAASGTKFIVIIDEWDVLIRDEAADLKTQEEYINFLRAMFKGTEPTKYIQLAYLTGILPVKKEKTQSALNNFKDYSMLHAGPIAPYVGFTETEVQKLCEVYGQRFEEVKRWYDGYQIGKYHVYNPNAVVNLMLEGEFQSYWSGTASYEAIVPLINMDFDGLKSAVIEMLSGDHVPVDVTSFQNDTVSFANKDDVLTYLIHLGYLAYDRTFRTAFIPNEEIRQELILATKRKKWNELIVFQKESEQLLKDTIQMNGNAVAKEIEKIHMEYTSVIQYNNENLLSSVLSIAYLSSMQYYFKPIREFPAGRGFADFVFIPKPEFQNYYPALVVELKWDKSVRAALDQIRDRKYPESVACYAGELLLVGINYNEKTKEHECRIEKYEK</sequence>
<dbReference type="InterPro" id="IPR018631">
    <property type="entry name" value="AAA-ATPase-like_dom"/>
</dbReference>
<protein>
    <submittedName>
        <fullName evidence="2">Predicted AAA-ATPase</fullName>
    </submittedName>
</protein>
<proteinExistence type="predicted"/>
<evidence type="ECO:0000313" key="2">
    <source>
        <dbReference type="EMBL" id="CUP95519.1"/>
    </source>
</evidence>
<accession>A0A174SLS4</accession>
<feature type="domain" description="AAA-ATPase-like" evidence="1">
    <location>
        <begin position="59"/>
        <end position="249"/>
    </location>
</feature>
<organism evidence="2 3">
    <name type="scientific">Fusicatenibacter saccharivorans</name>
    <dbReference type="NCBI Taxonomy" id="1150298"/>
    <lineage>
        <taxon>Bacteria</taxon>
        <taxon>Bacillati</taxon>
        <taxon>Bacillota</taxon>
        <taxon>Clostridia</taxon>
        <taxon>Lachnospirales</taxon>
        <taxon>Lachnospiraceae</taxon>
        <taxon>Fusicatenibacter</taxon>
    </lineage>
</organism>
<reference evidence="2 3" key="1">
    <citation type="submission" date="2015-09" db="EMBL/GenBank/DDBJ databases">
        <authorList>
            <consortium name="Pathogen Informatics"/>
        </authorList>
    </citation>
    <scope>NUCLEOTIDE SEQUENCE [LARGE SCALE GENOMIC DNA]</scope>
    <source>
        <strain evidence="2 3">2789STDY5834885</strain>
    </source>
</reference>
<gene>
    <name evidence="2" type="ORF">ERS852498_03249</name>
</gene>
<dbReference type="Proteomes" id="UP000095709">
    <property type="component" value="Unassembled WGS sequence"/>
</dbReference>